<dbReference type="Proteomes" id="UP001165205">
    <property type="component" value="Unassembled WGS sequence"/>
</dbReference>
<dbReference type="Pfam" id="PF12511">
    <property type="entry name" value="DUF3716"/>
    <property type="match status" value="1"/>
</dbReference>
<feature type="compositionally biased region" description="Acidic residues" evidence="1">
    <location>
        <begin position="373"/>
        <end position="388"/>
    </location>
</feature>
<organism evidence="3 4">
    <name type="scientific">Aspergillus oryzae</name>
    <name type="common">Yellow koji mold</name>
    <dbReference type="NCBI Taxonomy" id="5062"/>
    <lineage>
        <taxon>Eukaryota</taxon>
        <taxon>Fungi</taxon>
        <taxon>Dikarya</taxon>
        <taxon>Ascomycota</taxon>
        <taxon>Pezizomycotina</taxon>
        <taxon>Eurotiomycetes</taxon>
        <taxon>Eurotiomycetidae</taxon>
        <taxon>Eurotiales</taxon>
        <taxon>Aspergillaceae</taxon>
        <taxon>Aspergillus</taxon>
        <taxon>Aspergillus subgen. Circumdati</taxon>
    </lineage>
</organism>
<dbReference type="EMBL" id="MKZY01000002">
    <property type="protein sequence ID" value="OOO13479.1"/>
    <property type="molecule type" value="Genomic_DNA"/>
</dbReference>
<evidence type="ECO:0000313" key="4">
    <source>
        <dbReference type="Proteomes" id="UP000190312"/>
    </source>
</evidence>
<evidence type="ECO:0000313" key="2">
    <source>
        <dbReference type="EMBL" id="GMG27790.1"/>
    </source>
</evidence>
<dbReference type="InterPro" id="IPR022190">
    <property type="entry name" value="DUF3716"/>
</dbReference>
<gene>
    <name evidence="2" type="ORF">Aory04_000434500</name>
    <name evidence="3" type="ORF">OAory_01012280</name>
</gene>
<evidence type="ECO:0000256" key="1">
    <source>
        <dbReference type="SAM" id="MobiDB-lite"/>
    </source>
</evidence>
<feature type="region of interest" description="Disordered" evidence="1">
    <location>
        <begin position="344"/>
        <end position="388"/>
    </location>
</feature>
<evidence type="ECO:0000313" key="3">
    <source>
        <dbReference type="EMBL" id="OOO13479.1"/>
    </source>
</evidence>
<sequence>MAFRAPENRYYRSGLQPLQCWTLSKDGKDLLDRPVLRDLARHTTSGAIPHKYGDHDRLGYRLATHIYLTGERLSSKDECRRCKTTPIYKGCVIAFGVQHGACATCVHSSGAKYCSLSSRSSGPALDSTSDLSGVEDGESLANEASYAVAKGNKRQRVGSGKDAKITTTGASLSCLKESKAPVAISSTAAATQDNNPVLRNRELLCQYFGLMMGEISGQIATGGYDHLDAHIFNELSFVQVHDREKNCIIPFIRADSGLTLDGIDTSTLCAFLEKGQDDLSYPLIFQAAANGLLKQTVANNNTLAAYTAGPGQSSTSTLRDTVRRESGASATAKRSWAAATMDDSSYYTSDDDTSEDETCEYDSTDDATTKDDTTEDDTFEDDTTEGEY</sequence>
<dbReference type="AlphaFoldDB" id="A0A1S9DWN3"/>
<dbReference type="EMBL" id="BSYA01000038">
    <property type="protein sequence ID" value="GMG27790.1"/>
    <property type="molecule type" value="Genomic_DNA"/>
</dbReference>
<feature type="compositionally biased region" description="Acidic residues" evidence="1">
    <location>
        <begin position="349"/>
        <end position="365"/>
    </location>
</feature>
<accession>A0A1S9DWN3</accession>
<protein>
    <submittedName>
        <fullName evidence="2">Unnamed protein product</fullName>
    </submittedName>
</protein>
<comment type="caution">
    <text evidence="3">The sequence shown here is derived from an EMBL/GenBank/DDBJ whole genome shotgun (WGS) entry which is preliminary data.</text>
</comment>
<name>A0A1S9DWN3_ASPOZ</name>
<reference evidence="3 4" key="1">
    <citation type="submission" date="2016-10" db="EMBL/GenBank/DDBJ databases">
        <title>Genome sequencing of Aspergillus oryzae BCC7051.</title>
        <authorList>
            <person name="Thammarongtham C."/>
            <person name="Vorapreeda T."/>
            <person name="Nookaew I."/>
            <person name="Srisuk T."/>
            <person name="Land M."/>
            <person name="Jeennor S."/>
            <person name="Laoteng K."/>
        </authorList>
    </citation>
    <scope>NUCLEOTIDE SEQUENCE [LARGE SCALE GENOMIC DNA]</scope>
    <source>
        <strain evidence="3 4">BCC7051</strain>
    </source>
</reference>
<proteinExistence type="predicted"/>
<reference evidence="2" key="2">
    <citation type="submission" date="2023-04" db="EMBL/GenBank/DDBJ databases">
        <title>Aspergillus oryzae NBRC 4228.</title>
        <authorList>
            <person name="Ichikawa N."/>
            <person name="Sato H."/>
            <person name="Tonouchi N."/>
        </authorList>
    </citation>
    <scope>NUCLEOTIDE SEQUENCE</scope>
    <source>
        <strain evidence="2">NBRC 4228</strain>
    </source>
</reference>
<dbReference type="Proteomes" id="UP000190312">
    <property type="component" value="Unassembled WGS sequence"/>
</dbReference>
<dbReference type="OrthoDB" id="10420988at2759"/>